<dbReference type="PATRIC" id="fig|584657.3.peg.2111"/>
<evidence type="ECO:0000313" key="3">
    <source>
        <dbReference type="Proteomes" id="UP000019494"/>
    </source>
</evidence>
<dbReference type="RefSeq" id="WP_034716307.1">
    <property type="nucleotide sequence ID" value="NZ_AWQS01000073.1"/>
</dbReference>
<dbReference type="Pfam" id="PF03372">
    <property type="entry name" value="Exo_endo_phos"/>
    <property type="match status" value="1"/>
</dbReference>
<dbReference type="Gene3D" id="3.60.10.10">
    <property type="entry name" value="Endonuclease/exonuclease/phosphatase"/>
    <property type="match status" value="1"/>
</dbReference>
<organism evidence="2 3">
    <name type="scientific">Intrasporangium chromatireducens Q5-1</name>
    <dbReference type="NCBI Taxonomy" id="584657"/>
    <lineage>
        <taxon>Bacteria</taxon>
        <taxon>Bacillati</taxon>
        <taxon>Actinomycetota</taxon>
        <taxon>Actinomycetes</taxon>
        <taxon>Micrococcales</taxon>
        <taxon>Intrasporangiaceae</taxon>
        <taxon>Intrasporangium</taxon>
    </lineage>
</organism>
<dbReference type="GO" id="GO:0004519">
    <property type="term" value="F:endonuclease activity"/>
    <property type="evidence" value="ECO:0007669"/>
    <property type="project" value="UniProtKB-KW"/>
</dbReference>
<keyword evidence="2" id="KW-0378">Hydrolase</keyword>
<protein>
    <submittedName>
        <fullName evidence="2">Endonuclease/exonuclease/phosphatase</fullName>
    </submittedName>
</protein>
<dbReference type="EMBL" id="AWQS01000073">
    <property type="protein sequence ID" value="EWT05972.1"/>
    <property type="molecule type" value="Genomic_DNA"/>
</dbReference>
<name>W9GLI9_9MICO</name>
<dbReference type="OrthoDB" id="3820230at2"/>
<accession>W9GLI9</accession>
<dbReference type="InterPro" id="IPR036691">
    <property type="entry name" value="Endo/exonu/phosph_ase_sf"/>
</dbReference>
<comment type="caution">
    <text evidence="2">The sequence shown here is derived from an EMBL/GenBank/DDBJ whole genome shotgun (WGS) entry which is preliminary data.</text>
</comment>
<keyword evidence="2" id="KW-0269">Exonuclease</keyword>
<gene>
    <name evidence="2" type="ORF">N864_00420</name>
</gene>
<feature type="domain" description="Endonuclease/exonuclease/phosphatase" evidence="1">
    <location>
        <begin position="10"/>
        <end position="231"/>
    </location>
</feature>
<dbReference type="GO" id="GO:0004527">
    <property type="term" value="F:exonuclease activity"/>
    <property type="evidence" value="ECO:0007669"/>
    <property type="project" value="UniProtKB-KW"/>
</dbReference>
<reference evidence="3" key="1">
    <citation type="submission" date="2013-08" db="EMBL/GenBank/DDBJ databases">
        <title>Intrasporangium oryzae NRRL B-24470.</title>
        <authorList>
            <person name="Liu H."/>
            <person name="Wang G."/>
        </authorList>
    </citation>
    <scope>NUCLEOTIDE SEQUENCE [LARGE SCALE GENOMIC DNA]</scope>
    <source>
        <strain evidence="3">Q5-1</strain>
    </source>
</reference>
<evidence type="ECO:0000259" key="1">
    <source>
        <dbReference type="Pfam" id="PF03372"/>
    </source>
</evidence>
<sequence>MTGALRLRVASYNVRDLLDDRAAAARVVRAIQPDVLCLQEVPRRLTTEFSLPAFARACGLYWAGGRRGTGGTAILTSLRVHTHRIRAARLAVRFPDRTRGYAAQLVSLPGSQPLWVVSVHLGLGAEERERHLAEVLAAIPAPAVIAGDLNEGPTGRAWARLAAAYRKVSGDHPTYPAGRPTAELDVIFASPEVVTTPGDACGIRSGDASSNTVGDTAVHPLHEDLVAASDHRPCWVDLALPAAD</sequence>
<keyword evidence="2" id="KW-0540">Nuclease</keyword>
<keyword evidence="2" id="KW-0255">Endonuclease</keyword>
<dbReference type="InterPro" id="IPR005135">
    <property type="entry name" value="Endo/exonuclease/phosphatase"/>
</dbReference>
<dbReference type="AlphaFoldDB" id="W9GLI9"/>
<dbReference type="SUPFAM" id="SSF56219">
    <property type="entry name" value="DNase I-like"/>
    <property type="match status" value="1"/>
</dbReference>
<evidence type="ECO:0000313" key="2">
    <source>
        <dbReference type="EMBL" id="EWT05972.1"/>
    </source>
</evidence>
<keyword evidence="3" id="KW-1185">Reference proteome</keyword>
<dbReference type="Proteomes" id="UP000019494">
    <property type="component" value="Unassembled WGS sequence"/>
</dbReference>
<proteinExistence type="predicted"/>